<proteinExistence type="predicted"/>
<evidence type="ECO:0000259" key="2">
    <source>
        <dbReference type="Pfam" id="PF12158"/>
    </source>
</evidence>
<accession>A0ABD5QW15</accession>
<evidence type="ECO:0000313" key="3">
    <source>
        <dbReference type="EMBL" id="MFC5136291.1"/>
    </source>
</evidence>
<dbReference type="RefSeq" id="WP_122104581.1">
    <property type="nucleotide sequence ID" value="NZ_JBHSKV010000024.1"/>
</dbReference>
<organism evidence="3 4">
    <name type="scientific">Halorubrum glutamatedens</name>
    <dbReference type="NCBI Taxonomy" id="2707018"/>
    <lineage>
        <taxon>Archaea</taxon>
        <taxon>Methanobacteriati</taxon>
        <taxon>Methanobacteriota</taxon>
        <taxon>Stenosarchaea group</taxon>
        <taxon>Halobacteria</taxon>
        <taxon>Halobacteriales</taxon>
        <taxon>Haloferacaceae</taxon>
        <taxon>Halorubrum</taxon>
    </lineage>
</organism>
<keyword evidence="1" id="KW-0472">Membrane</keyword>
<feature type="transmembrane region" description="Helical" evidence="1">
    <location>
        <begin position="144"/>
        <end position="162"/>
    </location>
</feature>
<sequence>MSPNDGITLAGREIDPVRGGLLFLVAGMALAGYGGYDHLQQQQAIETAEPVEATVLETDVDATSSASSPDADYYPFVRYEYAYGGKTYTATGVYPASVRRSYDTRSGAGKVVDDYEAGETVTAYVTPDAPEDAFLRRERSNAPFVAIGIGAVLALLGGRSALRGRRTS</sequence>
<protein>
    <submittedName>
        <fullName evidence="3">DUF3592 domain-containing protein</fullName>
    </submittedName>
</protein>
<gene>
    <name evidence="3" type="ORF">ACFPJA_16400</name>
</gene>
<dbReference type="Pfam" id="PF12158">
    <property type="entry name" value="DUF3592"/>
    <property type="match status" value="1"/>
</dbReference>
<evidence type="ECO:0000256" key="1">
    <source>
        <dbReference type="SAM" id="Phobius"/>
    </source>
</evidence>
<name>A0ABD5QW15_9EURY</name>
<keyword evidence="4" id="KW-1185">Reference proteome</keyword>
<keyword evidence="1" id="KW-1133">Transmembrane helix</keyword>
<dbReference type="EMBL" id="JBHSKV010000024">
    <property type="protein sequence ID" value="MFC5136291.1"/>
    <property type="molecule type" value="Genomic_DNA"/>
</dbReference>
<reference evidence="3 4" key="1">
    <citation type="journal article" date="2019" name="Int. J. Syst. Evol. Microbiol.">
        <title>The Global Catalogue of Microorganisms (GCM) 10K type strain sequencing project: providing services to taxonomists for standard genome sequencing and annotation.</title>
        <authorList>
            <consortium name="The Broad Institute Genomics Platform"/>
            <consortium name="The Broad Institute Genome Sequencing Center for Infectious Disease"/>
            <person name="Wu L."/>
            <person name="Ma J."/>
        </authorList>
    </citation>
    <scope>NUCLEOTIDE SEQUENCE [LARGE SCALE GENOMIC DNA]</scope>
    <source>
        <strain evidence="3 4">CGMCC 1.16026</strain>
    </source>
</reference>
<dbReference type="AlphaFoldDB" id="A0ABD5QW15"/>
<dbReference type="InterPro" id="IPR021994">
    <property type="entry name" value="DUF3592"/>
</dbReference>
<feature type="domain" description="DUF3592" evidence="2">
    <location>
        <begin position="51"/>
        <end position="138"/>
    </location>
</feature>
<comment type="caution">
    <text evidence="3">The sequence shown here is derived from an EMBL/GenBank/DDBJ whole genome shotgun (WGS) entry which is preliminary data.</text>
</comment>
<evidence type="ECO:0000313" key="4">
    <source>
        <dbReference type="Proteomes" id="UP001596145"/>
    </source>
</evidence>
<dbReference type="Proteomes" id="UP001596145">
    <property type="component" value="Unassembled WGS sequence"/>
</dbReference>
<keyword evidence="1" id="KW-0812">Transmembrane</keyword>